<dbReference type="PANTHER" id="PTHR35910">
    <property type="entry name" value="2EXR DOMAIN-CONTAINING PROTEIN"/>
    <property type="match status" value="1"/>
</dbReference>
<proteinExistence type="predicted"/>
<name>A0A1L7W208_FUSPR</name>
<dbReference type="PANTHER" id="PTHR35910:SF1">
    <property type="entry name" value="2EXR DOMAIN-CONTAINING PROTEIN"/>
    <property type="match status" value="1"/>
</dbReference>
<evidence type="ECO:0000259" key="2">
    <source>
        <dbReference type="Pfam" id="PF20150"/>
    </source>
</evidence>
<evidence type="ECO:0000313" key="3">
    <source>
        <dbReference type="EMBL" id="CZR46687.1"/>
    </source>
</evidence>
<evidence type="ECO:0000256" key="1">
    <source>
        <dbReference type="SAM" id="MobiDB-lite"/>
    </source>
</evidence>
<evidence type="ECO:0000313" key="4">
    <source>
        <dbReference type="Proteomes" id="UP000183971"/>
    </source>
</evidence>
<sequence>MESSEPSSGESSAQHPSLLNPVTTKSNLTFHLFPQLPKEIREMIWTQSVTCERYIVVELRGIEAQSGQFCLQESPPGGPPVDEEYRLVLVNPPKPSAIFGTSTESRASACRFYRVHLPCYHLRRSQSPAPGTFWFNPELDTLEIEGLENFTNFANDFWRHDCQKAGLRNVCFDIDISIENLSFDDFYKLAASTDQFRQAISRLEHVTFIWYTHIHRTTLIFLPRHPFQSQHLCSLPVAGATGSFSRQQDPRPIDDVVLNNAFMPLFLFLEGRAKDWMNGLQRLRATRPCVFRFAYATSALRTRYIIDGAGAMEYLKDEEERWRKCFEISTRLLSRESQPMNEVPKQLEHQLQTAFGFWTVPLESHSPVAKDYSHQPVFPKTYQPELCLFHL</sequence>
<feature type="domain" description="2EXR" evidence="2">
    <location>
        <begin position="30"/>
        <end position="142"/>
    </location>
</feature>
<gene>
    <name evidence="3" type="ORF">FPRO_12137</name>
</gene>
<accession>A0A1L7W208</accession>
<reference evidence="4" key="1">
    <citation type="journal article" date="2016" name="Genome Biol. Evol.">
        <title>Comparative 'omics' of the Fusarium fujikuroi species complex highlights differences in genetic potential and metabolite synthesis.</title>
        <authorList>
            <person name="Niehaus E.-M."/>
            <person name="Muensterkoetter M."/>
            <person name="Proctor R.H."/>
            <person name="Brown D.W."/>
            <person name="Sharon A."/>
            <person name="Idan Y."/>
            <person name="Oren-Young L."/>
            <person name="Sieber C.M."/>
            <person name="Novak O."/>
            <person name="Pencik A."/>
            <person name="Tarkowska D."/>
            <person name="Hromadova K."/>
            <person name="Freeman S."/>
            <person name="Maymon M."/>
            <person name="Elazar M."/>
            <person name="Youssef S.A."/>
            <person name="El-Shabrawy E.S.M."/>
            <person name="Shalaby A.B.A."/>
            <person name="Houterman P."/>
            <person name="Brock N.L."/>
            <person name="Burkhardt I."/>
            <person name="Tsavkelova E.A."/>
            <person name="Dickschat J.S."/>
            <person name="Galuszka P."/>
            <person name="Gueldener U."/>
            <person name="Tudzynski B."/>
        </authorList>
    </citation>
    <scope>NUCLEOTIDE SEQUENCE [LARGE SCALE GENOMIC DNA]</scope>
    <source>
        <strain evidence="4">ET1</strain>
    </source>
</reference>
<dbReference type="Pfam" id="PF20150">
    <property type="entry name" value="2EXR"/>
    <property type="match status" value="1"/>
</dbReference>
<protein>
    <recommendedName>
        <fullName evidence="2">2EXR domain-containing protein</fullName>
    </recommendedName>
</protein>
<comment type="caution">
    <text evidence="3">The sequence shown here is derived from an EMBL/GenBank/DDBJ whole genome shotgun (WGS) entry which is preliminary data.</text>
</comment>
<keyword evidence="4" id="KW-1185">Reference proteome</keyword>
<dbReference type="InterPro" id="IPR045518">
    <property type="entry name" value="2EXR"/>
</dbReference>
<feature type="region of interest" description="Disordered" evidence="1">
    <location>
        <begin position="1"/>
        <end position="20"/>
    </location>
</feature>
<dbReference type="Proteomes" id="UP000183971">
    <property type="component" value="Unassembled WGS sequence"/>
</dbReference>
<dbReference type="EMBL" id="FJOF01000010">
    <property type="protein sequence ID" value="CZR46687.1"/>
    <property type="molecule type" value="Genomic_DNA"/>
</dbReference>
<dbReference type="RefSeq" id="XP_031087221.1">
    <property type="nucleotide sequence ID" value="XM_031221687.1"/>
</dbReference>
<organism evidence="3 4">
    <name type="scientific">Fusarium proliferatum (strain ET1)</name>
    <name type="common">Orchid endophyte fungus</name>
    <dbReference type="NCBI Taxonomy" id="1227346"/>
    <lineage>
        <taxon>Eukaryota</taxon>
        <taxon>Fungi</taxon>
        <taxon>Dikarya</taxon>
        <taxon>Ascomycota</taxon>
        <taxon>Pezizomycotina</taxon>
        <taxon>Sordariomycetes</taxon>
        <taxon>Hypocreomycetidae</taxon>
        <taxon>Hypocreales</taxon>
        <taxon>Nectriaceae</taxon>
        <taxon>Fusarium</taxon>
        <taxon>Fusarium fujikuroi species complex</taxon>
    </lineage>
</organism>
<dbReference type="VEuPathDB" id="FungiDB:FPRO_12137"/>
<feature type="compositionally biased region" description="Low complexity" evidence="1">
    <location>
        <begin position="1"/>
        <end position="12"/>
    </location>
</feature>
<dbReference type="AlphaFoldDB" id="A0A1L7W208"/>
<dbReference type="GeneID" id="42057003"/>